<name>A0A841JWE7_9BACT</name>
<proteinExistence type="predicted"/>
<dbReference type="Pfam" id="PF01627">
    <property type="entry name" value="Hpt"/>
    <property type="match status" value="1"/>
</dbReference>
<dbReference type="RefSeq" id="WP_184084522.1">
    <property type="nucleotide sequence ID" value="NZ_JACHEK010000001.1"/>
</dbReference>
<feature type="domain" description="HPt" evidence="1">
    <location>
        <begin position="49"/>
        <end position="109"/>
    </location>
</feature>
<dbReference type="AlphaFoldDB" id="A0A841JWE7"/>
<protein>
    <submittedName>
        <fullName evidence="2">HPt (Histidine-containing phosphotransfer) domain-containing protein</fullName>
    </submittedName>
</protein>
<dbReference type="Gene3D" id="1.20.120.160">
    <property type="entry name" value="HPT domain"/>
    <property type="match status" value="1"/>
</dbReference>
<reference evidence="2 3" key="1">
    <citation type="submission" date="2020-08" db="EMBL/GenBank/DDBJ databases">
        <title>Genomic Encyclopedia of Type Strains, Phase IV (KMG-IV): sequencing the most valuable type-strain genomes for metagenomic binning, comparative biology and taxonomic classification.</title>
        <authorList>
            <person name="Goeker M."/>
        </authorList>
    </citation>
    <scope>NUCLEOTIDE SEQUENCE [LARGE SCALE GENOMIC DNA]</scope>
    <source>
        <strain evidence="2 3">DSM 103733</strain>
    </source>
</reference>
<comment type="caution">
    <text evidence="2">The sequence shown here is derived from an EMBL/GenBank/DDBJ whole genome shotgun (WGS) entry which is preliminary data.</text>
</comment>
<sequence>MNMINSSNGSQPDLPGKLEAVWKNNLPKIAGRVLTLRFAEQSLAQGTLDQVGRKEAESAAHKLAGILGTFGLPQGTALASKIEVLLSGDAHIDDEQRQELASLLKELETEIRSREA</sequence>
<evidence type="ECO:0000313" key="2">
    <source>
        <dbReference type="EMBL" id="MBB6142768.1"/>
    </source>
</evidence>
<dbReference type="GO" id="GO:0000160">
    <property type="term" value="P:phosphorelay signal transduction system"/>
    <property type="evidence" value="ECO:0007669"/>
    <property type="project" value="InterPro"/>
</dbReference>
<gene>
    <name evidence="2" type="ORF">HNQ77_000706</name>
</gene>
<dbReference type="EMBL" id="JACHEK010000001">
    <property type="protein sequence ID" value="MBB6142768.1"/>
    <property type="molecule type" value="Genomic_DNA"/>
</dbReference>
<evidence type="ECO:0000313" key="3">
    <source>
        <dbReference type="Proteomes" id="UP000538666"/>
    </source>
</evidence>
<keyword evidence="3" id="KW-1185">Reference proteome</keyword>
<dbReference type="GO" id="GO:0004672">
    <property type="term" value="F:protein kinase activity"/>
    <property type="evidence" value="ECO:0007669"/>
    <property type="project" value="UniProtKB-ARBA"/>
</dbReference>
<accession>A0A841JWE7</accession>
<evidence type="ECO:0000259" key="1">
    <source>
        <dbReference type="Pfam" id="PF01627"/>
    </source>
</evidence>
<organism evidence="2 3">
    <name type="scientific">Silvibacterium bohemicum</name>
    <dbReference type="NCBI Taxonomy" id="1577686"/>
    <lineage>
        <taxon>Bacteria</taxon>
        <taxon>Pseudomonadati</taxon>
        <taxon>Acidobacteriota</taxon>
        <taxon>Terriglobia</taxon>
        <taxon>Terriglobales</taxon>
        <taxon>Acidobacteriaceae</taxon>
        <taxon>Silvibacterium</taxon>
    </lineage>
</organism>
<dbReference type="SUPFAM" id="SSF47226">
    <property type="entry name" value="Histidine-containing phosphotransfer domain, HPT domain"/>
    <property type="match status" value="1"/>
</dbReference>
<dbReference type="InterPro" id="IPR008207">
    <property type="entry name" value="Sig_transdc_His_kin_Hpt_dom"/>
</dbReference>
<dbReference type="InterPro" id="IPR036641">
    <property type="entry name" value="HPT_dom_sf"/>
</dbReference>
<dbReference type="Proteomes" id="UP000538666">
    <property type="component" value="Unassembled WGS sequence"/>
</dbReference>